<comment type="subcellular location">
    <subcellularLocation>
        <location evidence="1">Nucleus</location>
    </subcellularLocation>
</comment>
<dbReference type="CDD" id="cd12148">
    <property type="entry name" value="fungal_TF_MHR"/>
    <property type="match status" value="1"/>
</dbReference>
<accession>A0A5C3N339</accession>
<evidence type="ECO:0000256" key="5">
    <source>
        <dbReference type="ARBA" id="ARBA00023242"/>
    </source>
</evidence>
<dbReference type="GO" id="GO:0005634">
    <property type="term" value="C:nucleus"/>
    <property type="evidence" value="ECO:0007669"/>
    <property type="project" value="UniProtKB-SubCell"/>
</dbReference>
<keyword evidence="4" id="KW-0804">Transcription</keyword>
<dbReference type="GO" id="GO:0006351">
    <property type="term" value="P:DNA-templated transcription"/>
    <property type="evidence" value="ECO:0007669"/>
    <property type="project" value="InterPro"/>
</dbReference>
<proteinExistence type="predicted"/>
<dbReference type="InterPro" id="IPR001138">
    <property type="entry name" value="Zn2Cys6_DnaBD"/>
</dbReference>
<dbReference type="AlphaFoldDB" id="A0A5C3N339"/>
<dbReference type="SMART" id="SM00906">
    <property type="entry name" value="Fungal_trans"/>
    <property type="match status" value="1"/>
</dbReference>
<dbReference type="Gene3D" id="4.10.240.10">
    <property type="entry name" value="Zn(2)-C6 fungal-type DNA-binding domain"/>
    <property type="match status" value="1"/>
</dbReference>
<dbReference type="PANTHER" id="PTHR47338">
    <property type="entry name" value="ZN(II)2CYS6 TRANSCRIPTION FACTOR (EUROFUNG)-RELATED"/>
    <property type="match status" value="1"/>
</dbReference>
<dbReference type="InterPro" id="IPR036864">
    <property type="entry name" value="Zn2-C6_fun-type_DNA-bd_sf"/>
</dbReference>
<evidence type="ECO:0000256" key="1">
    <source>
        <dbReference type="ARBA" id="ARBA00004123"/>
    </source>
</evidence>
<dbReference type="InterPro" id="IPR007219">
    <property type="entry name" value="XnlR_reg_dom"/>
</dbReference>
<keyword evidence="2" id="KW-0479">Metal-binding</keyword>
<evidence type="ECO:0000256" key="4">
    <source>
        <dbReference type="ARBA" id="ARBA00023163"/>
    </source>
</evidence>
<dbReference type="STRING" id="5364.A0A5C3N339"/>
<evidence type="ECO:0000313" key="9">
    <source>
        <dbReference type="Proteomes" id="UP000305948"/>
    </source>
</evidence>
<dbReference type="GO" id="GO:0000981">
    <property type="term" value="F:DNA-binding transcription factor activity, RNA polymerase II-specific"/>
    <property type="evidence" value="ECO:0007669"/>
    <property type="project" value="InterPro"/>
</dbReference>
<protein>
    <recommendedName>
        <fullName evidence="7">Xylanolytic transcriptional activator regulatory domain-containing protein</fullName>
    </recommendedName>
</protein>
<dbReference type="Proteomes" id="UP000305948">
    <property type="component" value="Unassembled WGS sequence"/>
</dbReference>
<evidence type="ECO:0000259" key="7">
    <source>
        <dbReference type="SMART" id="SM00906"/>
    </source>
</evidence>
<dbReference type="OrthoDB" id="39175at2759"/>
<reference evidence="8 9" key="1">
    <citation type="journal article" date="2019" name="Nat. Ecol. Evol.">
        <title>Megaphylogeny resolves global patterns of mushroom evolution.</title>
        <authorList>
            <person name="Varga T."/>
            <person name="Krizsan K."/>
            <person name="Foldi C."/>
            <person name="Dima B."/>
            <person name="Sanchez-Garcia M."/>
            <person name="Sanchez-Ramirez S."/>
            <person name="Szollosi G.J."/>
            <person name="Szarkandi J.G."/>
            <person name="Papp V."/>
            <person name="Albert L."/>
            <person name="Andreopoulos W."/>
            <person name="Angelini C."/>
            <person name="Antonin V."/>
            <person name="Barry K.W."/>
            <person name="Bougher N.L."/>
            <person name="Buchanan P."/>
            <person name="Buyck B."/>
            <person name="Bense V."/>
            <person name="Catcheside P."/>
            <person name="Chovatia M."/>
            <person name="Cooper J."/>
            <person name="Damon W."/>
            <person name="Desjardin D."/>
            <person name="Finy P."/>
            <person name="Geml J."/>
            <person name="Haridas S."/>
            <person name="Hughes K."/>
            <person name="Justo A."/>
            <person name="Karasinski D."/>
            <person name="Kautmanova I."/>
            <person name="Kiss B."/>
            <person name="Kocsube S."/>
            <person name="Kotiranta H."/>
            <person name="LaButti K.M."/>
            <person name="Lechner B.E."/>
            <person name="Liimatainen K."/>
            <person name="Lipzen A."/>
            <person name="Lukacs Z."/>
            <person name="Mihaltcheva S."/>
            <person name="Morgado L.N."/>
            <person name="Niskanen T."/>
            <person name="Noordeloos M.E."/>
            <person name="Ohm R.A."/>
            <person name="Ortiz-Santana B."/>
            <person name="Ovrebo C."/>
            <person name="Racz N."/>
            <person name="Riley R."/>
            <person name="Savchenko A."/>
            <person name="Shiryaev A."/>
            <person name="Soop K."/>
            <person name="Spirin V."/>
            <person name="Szebenyi C."/>
            <person name="Tomsovsky M."/>
            <person name="Tulloss R.E."/>
            <person name="Uehling J."/>
            <person name="Grigoriev I.V."/>
            <person name="Vagvolgyi C."/>
            <person name="Papp T."/>
            <person name="Martin F.M."/>
            <person name="Miettinen O."/>
            <person name="Hibbett D.S."/>
            <person name="Nagy L.G."/>
        </authorList>
    </citation>
    <scope>NUCLEOTIDE SEQUENCE [LARGE SCALE GENOMIC DNA]</scope>
    <source>
        <strain evidence="8 9">OMC1185</strain>
    </source>
</reference>
<dbReference type="InterPro" id="IPR050815">
    <property type="entry name" value="TF_fung"/>
</dbReference>
<dbReference type="Pfam" id="PF04082">
    <property type="entry name" value="Fungal_trans"/>
    <property type="match status" value="1"/>
</dbReference>
<dbReference type="EMBL" id="ML213510">
    <property type="protein sequence ID" value="TFK52054.1"/>
    <property type="molecule type" value="Genomic_DNA"/>
</dbReference>
<keyword evidence="3" id="KW-0805">Transcription regulation</keyword>
<dbReference type="GO" id="GO:0003677">
    <property type="term" value="F:DNA binding"/>
    <property type="evidence" value="ECO:0007669"/>
    <property type="project" value="InterPro"/>
</dbReference>
<evidence type="ECO:0000256" key="2">
    <source>
        <dbReference type="ARBA" id="ARBA00022723"/>
    </source>
</evidence>
<gene>
    <name evidence="8" type="ORF">OE88DRAFT_1807933</name>
</gene>
<dbReference type="PANTHER" id="PTHR47338:SF29">
    <property type="entry name" value="ZN(2)-C6 FUNGAL-TYPE DOMAIN-CONTAINING PROTEIN"/>
    <property type="match status" value="1"/>
</dbReference>
<keyword evidence="9" id="KW-1185">Reference proteome</keyword>
<feature type="region of interest" description="Disordered" evidence="6">
    <location>
        <begin position="108"/>
        <end position="142"/>
    </location>
</feature>
<feature type="domain" description="Xylanolytic transcriptional activator regulatory" evidence="7">
    <location>
        <begin position="360"/>
        <end position="447"/>
    </location>
</feature>
<dbReference type="CDD" id="cd00067">
    <property type="entry name" value="GAL4"/>
    <property type="match status" value="1"/>
</dbReference>
<keyword evidence="5" id="KW-0539">Nucleus</keyword>
<dbReference type="GO" id="GO:0008270">
    <property type="term" value="F:zinc ion binding"/>
    <property type="evidence" value="ECO:0007669"/>
    <property type="project" value="InterPro"/>
</dbReference>
<sequence>MPKVPSEGSSSKENPNVLKRNQACHQCRRRKLKWWVPVDAKRPACSTCVRSHAHAVSHAPAGVEVPPLPECTYDEIPETPASTPDGPKSRYERLENRINELESLLRQKDQQEAAQGTSYFPAQHANPNRHYRQSASSSDTSDWGGVMAGSTMGTFSDYNFAAQAYPTPQADGPGSAYPNHMPPPFEARIDSVSPTGFGVSNKSSPASGSDGLGLVWSSWSSKLPKPELVRHLVDAFFAFHPHSTRLFHAATFMASLNLPPNHLKFPNVAILHAICALASLYTAAVTSPPRLNPEEPPDELFRRRHKAKQGRPDTFADVQADLARDSCDEQWSMGENLFEVLQARIILTWFYLAHARWSEVYLAASTAMRISVACGLNCYPPFHTIANPTRPLSLLPRSETIIEDECRRNAFWLAYCSERQHGCGNGWALCLDDVDVTQLLPCRGDRFVQGAVVSMNDRQWAQSKDIFVTHPEEHTDPFALYVKAVMLLSKVKNFNLRFRTRQFSGDPATMPIASEPEDPHHPNDPRATPAFMELDGSITSFRQSLPRHLSHPVGGDNGVDWYLYTVCLVPHAAAILLHEPHAEVGQRSCASACRILEASRAILNLVYALTSTSYDISLLDNFSTFAWFLAGRILARFLEAAILVNGQEQIPALVNEITYIRVAIAKMGERVPLAYRYGRMLNDFLMQKCGQEHAPPVSALAPRWPIVPIGTAVSSYYEAAESGTHFENVPDRSGLQSYPRGT</sequence>
<feature type="region of interest" description="Disordered" evidence="6">
    <location>
        <begin position="1"/>
        <end position="21"/>
    </location>
</feature>
<evidence type="ECO:0000313" key="8">
    <source>
        <dbReference type="EMBL" id="TFK52054.1"/>
    </source>
</evidence>
<evidence type="ECO:0000256" key="3">
    <source>
        <dbReference type="ARBA" id="ARBA00023015"/>
    </source>
</evidence>
<name>A0A5C3N339_9AGAM</name>
<organism evidence="8 9">
    <name type="scientific">Heliocybe sulcata</name>
    <dbReference type="NCBI Taxonomy" id="5364"/>
    <lineage>
        <taxon>Eukaryota</taxon>
        <taxon>Fungi</taxon>
        <taxon>Dikarya</taxon>
        <taxon>Basidiomycota</taxon>
        <taxon>Agaricomycotina</taxon>
        <taxon>Agaricomycetes</taxon>
        <taxon>Gloeophyllales</taxon>
        <taxon>Gloeophyllaceae</taxon>
        <taxon>Heliocybe</taxon>
    </lineage>
</organism>
<evidence type="ECO:0000256" key="6">
    <source>
        <dbReference type="SAM" id="MobiDB-lite"/>
    </source>
</evidence>